<dbReference type="AlphaFoldDB" id="A0AAF1BX93"/>
<accession>A0AAF1BX93</accession>
<keyword evidence="7" id="KW-1185">Reference proteome</keyword>
<evidence type="ECO:0000313" key="6">
    <source>
        <dbReference type="EMBL" id="WPF80762.1"/>
    </source>
</evidence>
<feature type="domain" description="HTH lysR-type" evidence="5">
    <location>
        <begin position="4"/>
        <end position="61"/>
    </location>
</feature>
<name>A0AAF1BX93_9MICO</name>
<dbReference type="Pfam" id="PF00126">
    <property type="entry name" value="HTH_1"/>
    <property type="match status" value="1"/>
</dbReference>
<gene>
    <name evidence="6" type="ORF">SANBI_001991</name>
</gene>
<evidence type="ECO:0000259" key="5">
    <source>
        <dbReference type="PROSITE" id="PS50931"/>
    </source>
</evidence>
<dbReference type="RefSeq" id="WP_319154599.1">
    <property type="nucleotide sequence ID" value="NZ_CP138359.1"/>
</dbReference>
<organism evidence="6 7">
    <name type="scientific">Sanguibacter biliveldensis</name>
    <dbReference type="NCBI Taxonomy" id="3030830"/>
    <lineage>
        <taxon>Bacteria</taxon>
        <taxon>Bacillati</taxon>
        <taxon>Actinomycetota</taxon>
        <taxon>Actinomycetes</taxon>
        <taxon>Micrococcales</taxon>
        <taxon>Sanguibacteraceae</taxon>
        <taxon>Sanguibacter</taxon>
    </lineage>
</organism>
<dbReference type="SUPFAM" id="SSF46785">
    <property type="entry name" value="Winged helix' DNA-binding domain"/>
    <property type="match status" value="1"/>
</dbReference>
<keyword evidence="4" id="KW-0804">Transcription</keyword>
<keyword evidence="2" id="KW-0805">Transcription regulation</keyword>
<evidence type="ECO:0000256" key="3">
    <source>
        <dbReference type="ARBA" id="ARBA00023125"/>
    </source>
</evidence>
<evidence type="ECO:0000313" key="7">
    <source>
        <dbReference type="Proteomes" id="UP001304340"/>
    </source>
</evidence>
<dbReference type="GO" id="GO:0032993">
    <property type="term" value="C:protein-DNA complex"/>
    <property type="evidence" value="ECO:0007669"/>
    <property type="project" value="TreeGrafter"/>
</dbReference>
<reference evidence="7" key="1">
    <citation type="submission" date="2023-11" db="EMBL/GenBank/DDBJ databases">
        <authorList>
            <person name="Helweg L.P."/>
            <person name="Kiel A."/>
            <person name="Hitz F."/>
            <person name="Ruckert-Reed C."/>
            <person name="Busche T."/>
            <person name="Kaltschmidt B."/>
            <person name="Kaltschmidt C."/>
        </authorList>
    </citation>
    <scope>NUCLEOTIDE SEQUENCE [LARGE SCALE GENOMIC DNA]</scope>
    <source>
        <strain evidence="7">4.1</strain>
    </source>
</reference>
<dbReference type="PANTHER" id="PTHR30346:SF0">
    <property type="entry name" value="HCA OPERON TRANSCRIPTIONAL ACTIVATOR HCAR"/>
    <property type="match status" value="1"/>
</dbReference>
<dbReference type="InterPro" id="IPR005119">
    <property type="entry name" value="LysR_subst-bd"/>
</dbReference>
<protein>
    <submittedName>
        <fullName evidence="6">LysR family transcriptional regulator</fullName>
    </submittedName>
</protein>
<dbReference type="PANTHER" id="PTHR30346">
    <property type="entry name" value="TRANSCRIPTIONAL DUAL REGULATOR HCAR-RELATED"/>
    <property type="match status" value="1"/>
</dbReference>
<dbReference type="Gene3D" id="3.40.190.10">
    <property type="entry name" value="Periplasmic binding protein-like II"/>
    <property type="match status" value="2"/>
</dbReference>
<evidence type="ECO:0000256" key="4">
    <source>
        <dbReference type="ARBA" id="ARBA00023163"/>
    </source>
</evidence>
<dbReference type="GO" id="GO:0003677">
    <property type="term" value="F:DNA binding"/>
    <property type="evidence" value="ECO:0007669"/>
    <property type="project" value="UniProtKB-KW"/>
</dbReference>
<dbReference type="Proteomes" id="UP001304340">
    <property type="component" value="Chromosome"/>
</dbReference>
<dbReference type="GO" id="GO:0003700">
    <property type="term" value="F:DNA-binding transcription factor activity"/>
    <property type="evidence" value="ECO:0007669"/>
    <property type="project" value="InterPro"/>
</dbReference>
<dbReference type="InterPro" id="IPR036390">
    <property type="entry name" value="WH_DNA-bd_sf"/>
</dbReference>
<dbReference type="InterPro" id="IPR036388">
    <property type="entry name" value="WH-like_DNA-bd_sf"/>
</dbReference>
<dbReference type="PROSITE" id="PS50931">
    <property type="entry name" value="HTH_LYSR"/>
    <property type="match status" value="1"/>
</dbReference>
<dbReference type="EMBL" id="CP138359">
    <property type="protein sequence ID" value="WPF80762.1"/>
    <property type="molecule type" value="Genomic_DNA"/>
</dbReference>
<evidence type="ECO:0000256" key="1">
    <source>
        <dbReference type="ARBA" id="ARBA00009437"/>
    </source>
</evidence>
<dbReference type="InterPro" id="IPR000847">
    <property type="entry name" value="LysR_HTH_N"/>
</dbReference>
<comment type="similarity">
    <text evidence="1">Belongs to the LysR transcriptional regulatory family.</text>
</comment>
<keyword evidence="3" id="KW-0238">DNA-binding</keyword>
<dbReference type="Pfam" id="PF03466">
    <property type="entry name" value="LysR_substrate"/>
    <property type="match status" value="1"/>
</dbReference>
<sequence length="333" mass="35713">MAELPVREIECFIVLAEELHFGRTGERLFVSQSRVSQLVSAFERRIGARLVERTSRRVELTPLGVDLYASLEPAHRALVTVLDDARLRARGTPRRLRVGFQGAIYPALAAVLAQLGRDDPQRAVSTHELPLGDPFTQVLAGSIDAAIVLLPVDEPELVTGAVFSRRPPVLAVSKSHRFAALDTVSVERLAEITTVPVTGAAPRYWLDVHAPTSTPGGRAIPTTAGAGTIQEGLSEVASAQVGLVVCAATAEYSQRPDVAFVPLTGLPDSALGLVWRADRDSDELRRLAEAVRGADDHVVDADHGTPAAAHHQEHPVGPRMAVVGDLLVKHAER</sequence>
<dbReference type="Gene3D" id="1.10.10.10">
    <property type="entry name" value="Winged helix-like DNA-binding domain superfamily/Winged helix DNA-binding domain"/>
    <property type="match status" value="1"/>
</dbReference>
<proteinExistence type="inferred from homology"/>
<dbReference type="KEGG" id="sbil:SANBI_001991"/>
<dbReference type="SUPFAM" id="SSF53850">
    <property type="entry name" value="Periplasmic binding protein-like II"/>
    <property type="match status" value="1"/>
</dbReference>
<evidence type="ECO:0000256" key="2">
    <source>
        <dbReference type="ARBA" id="ARBA00023015"/>
    </source>
</evidence>